<feature type="signal peptide" evidence="1">
    <location>
        <begin position="1"/>
        <end position="22"/>
    </location>
</feature>
<dbReference type="Pfam" id="PF02098">
    <property type="entry name" value="His_binding"/>
    <property type="match status" value="1"/>
</dbReference>
<dbReference type="EMBL" id="GBZX01000325">
    <property type="protein sequence ID" value="JAG92415.1"/>
    <property type="molecule type" value="mRNA"/>
</dbReference>
<name>A0A0C9R607_AMBAM</name>
<dbReference type="SUPFAM" id="SSF50814">
    <property type="entry name" value="Lipocalins"/>
    <property type="match status" value="1"/>
</dbReference>
<accession>A0A0C9R607</accession>
<dbReference type="AlphaFoldDB" id="A0A0C9R607"/>
<dbReference type="GO" id="GO:0043176">
    <property type="term" value="F:amine binding"/>
    <property type="evidence" value="ECO:0007669"/>
    <property type="project" value="InterPro"/>
</dbReference>
<feature type="chain" id="PRO_5002201637" evidence="1">
    <location>
        <begin position="23"/>
        <end position="188"/>
    </location>
</feature>
<dbReference type="InterPro" id="IPR002970">
    <property type="entry name" value="Tick_his-bd"/>
</dbReference>
<sequence length="188" mass="22110">MEVMKCMLVLAVAFFTMAAANSKPNRRDKTIRIKDLTDINERLYIKWRNYNRTENRCHSATKKSGSGNHFVYTLRVRPKDWEHMYIYNTNMTTEATPGHTEHNAARYKFGPDYPEVLRELIYTNIKKDCFILKEQLENNKTGCQLVRTASTINKPVPPKCKKAYEDNCPGDKFELYRDWCQGFPDIIR</sequence>
<keyword evidence="1" id="KW-0732">Signal</keyword>
<protein>
    <submittedName>
        <fullName evidence="2">Putative salivary lipocalin</fullName>
    </submittedName>
</protein>
<dbReference type="InterPro" id="IPR012674">
    <property type="entry name" value="Calycin"/>
</dbReference>
<proteinExistence type="evidence at transcript level"/>
<evidence type="ECO:0000313" key="2">
    <source>
        <dbReference type="EMBL" id="JAG92415.1"/>
    </source>
</evidence>
<organism evidence="2">
    <name type="scientific">Amblyomma americanum</name>
    <name type="common">Lone star tick</name>
    <dbReference type="NCBI Taxonomy" id="6943"/>
    <lineage>
        <taxon>Eukaryota</taxon>
        <taxon>Metazoa</taxon>
        <taxon>Ecdysozoa</taxon>
        <taxon>Arthropoda</taxon>
        <taxon>Chelicerata</taxon>
        <taxon>Arachnida</taxon>
        <taxon>Acari</taxon>
        <taxon>Parasitiformes</taxon>
        <taxon>Ixodida</taxon>
        <taxon>Ixodoidea</taxon>
        <taxon>Ixodidae</taxon>
        <taxon>Amblyomminae</taxon>
        <taxon>Amblyomma</taxon>
    </lineage>
</organism>
<dbReference type="Gene3D" id="2.40.128.20">
    <property type="match status" value="1"/>
</dbReference>
<dbReference type="GO" id="GO:0030682">
    <property type="term" value="P:symbiont-mediated perturbation of host defenses"/>
    <property type="evidence" value="ECO:0007669"/>
    <property type="project" value="InterPro"/>
</dbReference>
<evidence type="ECO:0000256" key="1">
    <source>
        <dbReference type="SAM" id="SignalP"/>
    </source>
</evidence>
<reference evidence="2" key="1">
    <citation type="journal article" date="2015" name="PLoS ONE">
        <title>An Insight into the Sialome of the Lone Star Tick, Amblyomma americanum, with a Glimpse on Its Time Dependent Gene Expression.</title>
        <authorList>
            <person name="Karim S."/>
            <person name="Ribeiro J.M."/>
        </authorList>
    </citation>
    <scope>NUCLEOTIDE SEQUENCE</scope>
    <source>
        <tissue evidence="2">Salivary gland</tissue>
    </source>
</reference>